<dbReference type="GeneID" id="14882682"/>
<name>A0A0A1TUE9_ENTIV</name>
<dbReference type="EMBL" id="KB207240">
    <property type="protein sequence ID" value="ELP83662.1"/>
    <property type="molecule type" value="Genomic_DNA"/>
</dbReference>
<dbReference type="Proteomes" id="UP000014680">
    <property type="component" value="Unassembled WGS sequence"/>
</dbReference>
<evidence type="ECO:0000313" key="2">
    <source>
        <dbReference type="Proteomes" id="UP000014680"/>
    </source>
</evidence>
<accession>A0A0A1TUE9</accession>
<organism evidence="1 2">
    <name type="scientific">Entamoeba invadens IP1</name>
    <dbReference type="NCBI Taxonomy" id="370355"/>
    <lineage>
        <taxon>Eukaryota</taxon>
        <taxon>Amoebozoa</taxon>
        <taxon>Evosea</taxon>
        <taxon>Archamoebae</taxon>
        <taxon>Mastigamoebida</taxon>
        <taxon>Entamoebidae</taxon>
        <taxon>Entamoeba</taxon>
    </lineage>
</organism>
<dbReference type="KEGG" id="eiv:EIN_467260"/>
<gene>
    <name evidence="1" type="ORF">EIN_467260</name>
</gene>
<sequence length="218" mass="24290">MEKIADNGDDLAKKIDLANSVIAVFSFLPPFLDIIGYKKTSEVLSKGISIASITLGATSGVVKTATVIAKAYVKEQGEFKDKITESLKEGLKEGIKQTFKVSSIILANKLENFISETIDRFNVKNAPQVCEKFGVWLETYAKENPDKYTHNLIAFIAPKVKKNVAHCIQTVIDDYGENIQKQICDFIAYKIIKYIDAGLEYCLEASENVKEYESSKND</sequence>
<proteinExistence type="predicted"/>
<dbReference type="AlphaFoldDB" id="A0A0A1TUE9"/>
<evidence type="ECO:0000313" key="1">
    <source>
        <dbReference type="EMBL" id="ELP83662.1"/>
    </source>
</evidence>
<reference evidence="1 2" key="1">
    <citation type="submission" date="2012-10" db="EMBL/GenBank/DDBJ databases">
        <authorList>
            <person name="Zafar N."/>
            <person name="Inman J."/>
            <person name="Hall N."/>
            <person name="Lorenzi H."/>
            <person name="Caler E."/>
        </authorList>
    </citation>
    <scope>NUCLEOTIDE SEQUENCE [LARGE SCALE GENOMIC DNA]</scope>
    <source>
        <strain evidence="1 2">IP1</strain>
    </source>
</reference>
<keyword evidence="2" id="KW-1185">Reference proteome</keyword>
<dbReference type="RefSeq" id="XP_004183008.1">
    <property type="nucleotide sequence ID" value="XM_004182960.1"/>
</dbReference>
<dbReference type="VEuPathDB" id="AmoebaDB:EIN_467260"/>
<protein>
    <submittedName>
        <fullName evidence="1">Uncharacterized protein</fullName>
    </submittedName>
</protein>